<dbReference type="HOGENOM" id="CLU_1834136_0_0_6"/>
<dbReference type="Proteomes" id="UP000018458">
    <property type="component" value="Unassembled WGS sequence"/>
</dbReference>
<accession>E8LHF9</accession>
<organism evidence="2 3">
    <name type="scientific">Succinatimonas hippei (strain DSM 22608 / JCM 16073 / KCTC 15190 / YIT 12066)</name>
    <dbReference type="NCBI Taxonomy" id="762983"/>
    <lineage>
        <taxon>Bacteria</taxon>
        <taxon>Pseudomonadati</taxon>
        <taxon>Pseudomonadota</taxon>
        <taxon>Gammaproteobacteria</taxon>
        <taxon>Aeromonadales</taxon>
        <taxon>Succinivibrionaceae</taxon>
        <taxon>Succinatimonas</taxon>
    </lineage>
</organism>
<evidence type="ECO:0000256" key="1">
    <source>
        <dbReference type="SAM" id="Phobius"/>
    </source>
</evidence>
<proteinExistence type="predicted"/>
<dbReference type="EMBL" id="AEVO01000006">
    <property type="protein sequence ID" value="EFY08067.1"/>
    <property type="molecule type" value="Genomic_DNA"/>
</dbReference>
<keyword evidence="1" id="KW-0812">Transmembrane</keyword>
<reference evidence="2 3" key="1">
    <citation type="submission" date="2011-01" db="EMBL/GenBank/DDBJ databases">
        <authorList>
            <person name="Weinstock G."/>
            <person name="Sodergren E."/>
            <person name="Clifton S."/>
            <person name="Fulton L."/>
            <person name="Fulton B."/>
            <person name="Courtney L."/>
            <person name="Fronick C."/>
            <person name="Harrison M."/>
            <person name="Strong C."/>
            <person name="Farmer C."/>
            <person name="Delahaunty K."/>
            <person name="Markovic C."/>
            <person name="Hall O."/>
            <person name="Minx P."/>
            <person name="Tomlinson C."/>
            <person name="Mitreva M."/>
            <person name="Hou S."/>
            <person name="Chen J."/>
            <person name="Wollam A."/>
            <person name="Pepin K.H."/>
            <person name="Johnson M."/>
            <person name="Bhonagiri V."/>
            <person name="Zhang X."/>
            <person name="Suruliraj S."/>
            <person name="Warren W."/>
            <person name="Chinwalla A."/>
            <person name="Mardis E.R."/>
            <person name="Wilson R.K."/>
        </authorList>
    </citation>
    <scope>NUCLEOTIDE SEQUENCE [LARGE SCALE GENOMIC DNA]</scope>
    <source>
        <strain evidence="3">DSM 22608 / JCM 16073 / KCTC 15190 / YIT 12066</strain>
    </source>
</reference>
<feature type="transmembrane region" description="Helical" evidence="1">
    <location>
        <begin position="12"/>
        <end position="29"/>
    </location>
</feature>
<evidence type="ECO:0000313" key="2">
    <source>
        <dbReference type="EMBL" id="EFY08067.1"/>
    </source>
</evidence>
<name>E8LHF9_SUCHY</name>
<feature type="transmembrane region" description="Helical" evidence="1">
    <location>
        <begin position="36"/>
        <end position="55"/>
    </location>
</feature>
<gene>
    <name evidence="2" type="ORF">HMPREF9444_00118</name>
</gene>
<dbReference type="STRING" id="762983.HMPREF9444_00118"/>
<keyword evidence="1" id="KW-0472">Membrane</keyword>
<keyword evidence="1" id="KW-1133">Transmembrane helix</keyword>
<sequence length="140" mass="15764">MFFMILAAESFFFYSGACLFVLGIITCFIPRHMRLGIVSMLIGDALFAAGIAFLVKSTDILISLGLETDLFIQHNSIFAVVFSIILYVVMFAVFVKFFKRKKKLTAEKDMESHENQNLSLKKETTDDAAIFANVGKENKE</sequence>
<protein>
    <submittedName>
        <fullName evidence="2">Uncharacterized protein</fullName>
    </submittedName>
</protein>
<keyword evidence="3" id="KW-1185">Reference proteome</keyword>
<dbReference type="AlphaFoldDB" id="E8LHF9"/>
<evidence type="ECO:0000313" key="3">
    <source>
        <dbReference type="Proteomes" id="UP000018458"/>
    </source>
</evidence>
<feature type="transmembrane region" description="Helical" evidence="1">
    <location>
        <begin position="75"/>
        <end position="98"/>
    </location>
</feature>
<comment type="caution">
    <text evidence="2">The sequence shown here is derived from an EMBL/GenBank/DDBJ whole genome shotgun (WGS) entry which is preliminary data.</text>
</comment>